<keyword evidence="5" id="KW-0631">Potassium channel</keyword>
<dbReference type="AlphaFoldDB" id="A0A7S3EA77"/>
<evidence type="ECO:0000256" key="8">
    <source>
        <dbReference type="ARBA" id="ARBA00023065"/>
    </source>
</evidence>
<evidence type="ECO:0000256" key="6">
    <source>
        <dbReference type="ARBA" id="ARBA00022958"/>
    </source>
</evidence>
<dbReference type="PANTHER" id="PTHR10027">
    <property type="entry name" value="CALCIUM-ACTIVATED POTASSIUM CHANNEL ALPHA CHAIN"/>
    <property type="match status" value="1"/>
</dbReference>
<evidence type="ECO:0000256" key="2">
    <source>
        <dbReference type="ARBA" id="ARBA00022448"/>
    </source>
</evidence>
<feature type="transmembrane region" description="Helical" evidence="12">
    <location>
        <begin position="271"/>
        <end position="292"/>
    </location>
</feature>
<feature type="transmembrane region" description="Helical" evidence="12">
    <location>
        <begin position="173"/>
        <end position="193"/>
    </location>
</feature>
<gene>
    <name evidence="16" type="ORF">RMAR00112_LOCUS6774</name>
</gene>
<dbReference type="InterPro" id="IPR013099">
    <property type="entry name" value="K_chnl_dom"/>
</dbReference>
<keyword evidence="3" id="KW-0633">Potassium transport</keyword>
<evidence type="ECO:0008006" key="17">
    <source>
        <dbReference type="Google" id="ProtNLM"/>
    </source>
</evidence>
<keyword evidence="9 12" id="KW-0472">Membrane</keyword>
<dbReference type="InterPro" id="IPR047871">
    <property type="entry name" value="K_chnl_Slo-like"/>
</dbReference>
<evidence type="ECO:0000256" key="1">
    <source>
        <dbReference type="ARBA" id="ARBA00004141"/>
    </source>
</evidence>
<evidence type="ECO:0000256" key="5">
    <source>
        <dbReference type="ARBA" id="ARBA00022826"/>
    </source>
</evidence>
<evidence type="ECO:0000313" key="16">
    <source>
        <dbReference type="EMBL" id="CAE0038815.1"/>
    </source>
</evidence>
<organism evidence="16">
    <name type="scientific">Rhodosorus marinus</name>
    <dbReference type="NCBI Taxonomy" id="101924"/>
    <lineage>
        <taxon>Eukaryota</taxon>
        <taxon>Rhodophyta</taxon>
        <taxon>Stylonematophyceae</taxon>
        <taxon>Stylonematales</taxon>
        <taxon>Stylonemataceae</taxon>
        <taxon>Rhodosorus</taxon>
    </lineage>
</organism>
<proteinExistence type="predicted"/>
<keyword evidence="6" id="KW-0630">Potassium</keyword>
<evidence type="ECO:0000256" key="4">
    <source>
        <dbReference type="ARBA" id="ARBA00022692"/>
    </source>
</evidence>
<evidence type="ECO:0000256" key="3">
    <source>
        <dbReference type="ARBA" id="ARBA00022538"/>
    </source>
</evidence>
<feature type="transmembrane region" description="Helical" evidence="12">
    <location>
        <begin position="105"/>
        <end position="125"/>
    </location>
</feature>
<protein>
    <recommendedName>
        <fullName evidence="17">Potassium channel domain-containing protein</fullName>
    </recommendedName>
</protein>
<evidence type="ECO:0000256" key="9">
    <source>
        <dbReference type="ARBA" id="ARBA00023136"/>
    </source>
</evidence>
<dbReference type="Gene3D" id="1.10.287.70">
    <property type="match status" value="1"/>
</dbReference>
<dbReference type="SUPFAM" id="SSF81324">
    <property type="entry name" value="Voltage-gated potassium channels"/>
    <property type="match status" value="1"/>
</dbReference>
<dbReference type="PANTHER" id="PTHR10027:SF10">
    <property type="entry name" value="SLOWPOKE 2, ISOFORM D"/>
    <property type="match status" value="1"/>
</dbReference>
<sequence length="1061" mass="117998">MELLDVDISSDDLPTWRDYLYLLIVGSAVLLARLILSTCIYAARFFVYRLKLLARFNKRQSNRTKSVKAYRSVKQMKEDQSISAKTGHYTFFKFLLPFKSSSKRLTFLVHFVSAVLNFTAVVGWVEGTRVAHTKLVFRILDLIVGTTFFARWLIALLTQPLVAIPRSMVTTEFVLDSFSMPSLILSGVGAVSFVNLNYLRAYSFYICLIRLIYGSRDPDKGEPVFDISTYVTAWFLQLYVIIFLITASIYSLEVTAALTNTLSILDAEGDVVWNMVTAIYFIFVTASTVGYGDLVPSTVLSQVFLILFLMLLVYLVGGKAASVVDANSNHQLGDAAYKSGWLGREHVVVMGNHGASEFQALYDCFFADPCEAETTMVLLGPWLTWKEIHWDRLQSDSNHVVKFVRGSAALEHDLRRSSIRSADAIFAICNAKGSNSLAFDAAGTLSLLSLRERVPNIPCFATCTLVDSFEHLTEAFTKHARELMYNEDLTAREKRVAGLKRAARRFKTGYISGEDAEVDIVKSRKANRWGIACTEKRIAALLALNVRFPGAATLVTDIIGEVSNTMVLESSEDQQVAKWQKEFGEGRTNSFFLLEVPTWDMEISFANLAAALYEVYGLVLIAFLPRDKDERSTLKEKRMIFADFEAEFIPEHLCLVVGTPSRINAAVSADGDGLRSKLAELSKSPVVLDTSALDAEALTMDRAPPGSVFNNHIVAIIFDTNGVLHLLRCLRELVFEKGLAEETPGVVVVSENPLSSEQEMLLRRRFFGDVAFILGKPTQESTFEAARLHQAKSLLVIGGDEETLSEASGSTFKACKYDTNDADPVLCVLAAEQFLCGKNHFVYVTTLLKQQDTVGYLDNLHRVPMKVRHGDPSTWKSESLPTELSVEDPAFEHTQAAAFGSKLFRDPSTLADRHQPASLTASGSLIFRSSVSALLVREYQMPGILDVASMLMSRQHVISLISAPKSVVGKTFSEAFTILLRCMAIAVGLLRSPSSVQMDIDLNREDNSHSWSMPSSWVYTNPHQETILGEDDGIFIISNKLLVTRNLLRSHDKAEQGRERL</sequence>
<evidence type="ECO:0000259" key="13">
    <source>
        <dbReference type="Pfam" id="PF03493"/>
    </source>
</evidence>
<reference evidence="16" key="1">
    <citation type="submission" date="2021-01" db="EMBL/GenBank/DDBJ databases">
        <authorList>
            <person name="Corre E."/>
            <person name="Pelletier E."/>
            <person name="Niang G."/>
            <person name="Scheremetjew M."/>
            <person name="Finn R."/>
            <person name="Kale V."/>
            <person name="Holt S."/>
            <person name="Cochrane G."/>
            <person name="Meng A."/>
            <person name="Brown T."/>
            <person name="Cohen L."/>
        </authorList>
    </citation>
    <scope>NUCLEOTIDE SEQUENCE</scope>
    <source>
        <strain evidence="16">CCMP 769</strain>
    </source>
</reference>
<comment type="subcellular location">
    <subcellularLocation>
        <location evidence="1">Membrane</location>
        <topology evidence="1">Multi-pass membrane protein</topology>
    </subcellularLocation>
</comment>
<feature type="transmembrane region" description="Helical" evidence="12">
    <location>
        <begin position="20"/>
        <end position="47"/>
    </location>
</feature>
<dbReference type="GO" id="GO:0016020">
    <property type="term" value="C:membrane"/>
    <property type="evidence" value="ECO:0007669"/>
    <property type="project" value="UniProtKB-SubCell"/>
</dbReference>
<dbReference type="EMBL" id="HBHW01009042">
    <property type="protein sequence ID" value="CAE0038815.1"/>
    <property type="molecule type" value="Transcribed_RNA"/>
</dbReference>
<feature type="transmembrane region" description="Helical" evidence="12">
    <location>
        <begin position="137"/>
        <end position="161"/>
    </location>
</feature>
<dbReference type="Pfam" id="PF03493">
    <property type="entry name" value="BK_channel_a"/>
    <property type="match status" value="1"/>
</dbReference>
<keyword evidence="7 12" id="KW-1133">Transmembrane helix</keyword>
<evidence type="ECO:0000259" key="15">
    <source>
        <dbReference type="Pfam" id="PF22614"/>
    </source>
</evidence>
<dbReference type="Pfam" id="PF22614">
    <property type="entry name" value="Slo-like_RCK"/>
    <property type="match status" value="2"/>
</dbReference>
<keyword evidence="4 12" id="KW-0812">Transmembrane</keyword>
<feature type="transmembrane region" description="Helical" evidence="12">
    <location>
        <begin position="299"/>
        <end position="317"/>
    </location>
</feature>
<dbReference type="Pfam" id="PF07885">
    <property type="entry name" value="Ion_trans_2"/>
    <property type="match status" value="1"/>
</dbReference>
<accession>A0A7S3EA77</accession>
<feature type="transmembrane region" description="Helical" evidence="12">
    <location>
        <begin position="227"/>
        <end position="251"/>
    </location>
</feature>
<feature type="domain" description="RCK N-terminal" evidence="15">
    <location>
        <begin position="709"/>
        <end position="834"/>
    </location>
</feature>
<name>A0A7S3EA77_9RHOD</name>
<keyword evidence="10" id="KW-0407">Ion channel</keyword>
<dbReference type="Gene3D" id="3.40.50.720">
    <property type="entry name" value="NAD(P)-binding Rossmann-like Domain"/>
    <property type="match status" value="1"/>
</dbReference>
<evidence type="ECO:0000256" key="10">
    <source>
        <dbReference type="ARBA" id="ARBA00023303"/>
    </source>
</evidence>
<dbReference type="InterPro" id="IPR003929">
    <property type="entry name" value="K_chnl_BK_asu"/>
</dbReference>
<dbReference type="GO" id="GO:0005267">
    <property type="term" value="F:potassium channel activity"/>
    <property type="evidence" value="ECO:0007669"/>
    <property type="project" value="UniProtKB-KW"/>
</dbReference>
<feature type="domain" description="Calcium-activated potassium channel BK alpha subunit" evidence="13">
    <location>
        <begin position="533"/>
        <end position="622"/>
    </location>
</feature>
<evidence type="ECO:0000259" key="14">
    <source>
        <dbReference type="Pfam" id="PF07885"/>
    </source>
</evidence>
<feature type="domain" description="RCK N-terminal" evidence="15">
    <location>
        <begin position="344"/>
        <end position="460"/>
    </location>
</feature>
<comment type="catalytic activity">
    <reaction evidence="11">
        <text>K(+)(in) = K(+)(out)</text>
        <dbReference type="Rhea" id="RHEA:29463"/>
        <dbReference type="ChEBI" id="CHEBI:29103"/>
    </reaction>
</comment>
<dbReference type="InterPro" id="IPR003148">
    <property type="entry name" value="RCK_N"/>
</dbReference>
<keyword evidence="8" id="KW-0406">Ion transport</keyword>
<evidence type="ECO:0000256" key="11">
    <source>
        <dbReference type="ARBA" id="ARBA00034430"/>
    </source>
</evidence>
<feature type="domain" description="Potassium channel" evidence="14">
    <location>
        <begin position="250"/>
        <end position="318"/>
    </location>
</feature>
<evidence type="ECO:0000256" key="7">
    <source>
        <dbReference type="ARBA" id="ARBA00022989"/>
    </source>
</evidence>
<keyword evidence="2" id="KW-0813">Transport</keyword>
<evidence type="ECO:0000256" key="12">
    <source>
        <dbReference type="SAM" id="Phobius"/>
    </source>
</evidence>